<dbReference type="EMBL" id="CP116967">
    <property type="protein sequence ID" value="WNM59585.1"/>
    <property type="molecule type" value="Genomic_DNA"/>
</dbReference>
<name>A0AA96GGD4_9BACT</name>
<evidence type="ECO:0000256" key="1">
    <source>
        <dbReference type="ARBA" id="ARBA00022603"/>
    </source>
</evidence>
<dbReference type="GO" id="GO:0032259">
    <property type="term" value="P:methylation"/>
    <property type="evidence" value="ECO:0007669"/>
    <property type="project" value="UniProtKB-KW"/>
</dbReference>
<dbReference type="PANTHER" id="PTHR18895">
    <property type="entry name" value="HEMK METHYLTRANSFERASE"/>
    <property type="match status" value="1"/>
</dbReference>
<feature type="binding site" evidence="4">
    <location>
        <position position="195"/>
    </location>
    <ligand>
        <name>S-adenosyl-L-methionine</name>
        <dbReference type="ChEBI" id="CHEBI:59789"/>
    </ligand>
</feature>
<dbReference type="InterPro" id="IPR029063">
    <property type="entry name" value="SAM-dependent_MTases_sf"/>
</dbReference>
<dbReference type="InterPro" id="IPR050320">
    <property type="entry name" value="N5-glutamine_MTase"/>
</dbReference>
<sequence>MPPFTSYSQLYRGAVETLIHAGIANARHEALWILEDALGITRLQLHANPDTPVDAEVCQRAVALFQRRALHEPLQYVLGNQDFFGLDFLVQSGVLIPRPETELLVEEAIGLLRADVRPVILDVGTGSGCLAISLAVNLPAAVIIASDKSVSALRLAQANAMRHGVAQRILWVAGDLLSHLLSRKLAGKVTAIIANLPYISHSEWEHLSPDVKDFEPRLALDGGPDGLDVYRRLLDESPGLVSSKGYVLMEVGVGQADLLCRDPSLTNGFRMVKVLPDSQGIPRVVCVQRRLV</sequence>
<dbReference type="Proteomes" id="UP001302719">
    <property type="component" value="Chromosome"/>
</dbReference>
<reference evidence="6 7" key="1">
    <citation type="submission" date="2023-01" db="EMBL/GenBank/DDBJ databases">
        <title>Cultivation and genomic characterization of new, ubiquitous marine nitrite-oxidizing bacteria from the Nitrospirales.</title>
        <authorList>
            <person name="Mueller A.J."/>
            <person name="Daebeler A."/>
            <person name="Herbold C.W."/>
            <person name="Kirkegaard R.H."/>
            <person name="Daims H."/>
        </authorList>
    </citation>
    <scope>NUCLEOTIDE SEQUENCE [LARGE SCALE GENOMIC DNA]</scope>
    <source>
        <strain evidence="6 7">VA</strain>
    </source>
</reference>
<gene>
    <name evidence="4 6" type="primary">prmC</name>
    <name evidence="6" type="ORF">PP769_07460</name>
</gene>
<dbReference type="HAMAP" id="MF_02126">
    <property type="entry name" value="RF_methyltr_PrmC"/>
    <property type="match status" value="1"/>
</dbReference>
<feature type="binding site" evidence="4">
    <location>
        <position position="147"/>
    </location>
    <ligand>
        <name>S-adenosyl-L-methionine</name>
        <dbReference type="ChEBI" id="CHEBI:59789"/>
    </ligand>
</feature>
<dbReference type="KEGG" id="nall:PP769_07460"/>
<dbReference type="Pfam" id="PF06325">
    <property type="entry name" value="PrmA"/>
    <property type="match status" value="1"/>
</dbReference>
<evidence type="ECO:0000313" key="7">
    <source>
        <dbReference type="Proteomes" id="UP001302719"/>
    </source>
</evidence>
<dbReference type="SUPFAM" id="SSF53335">
    <property type="entry name" value="S-adenosyl-L-methionine-dependent methyltransferases"/>
    <property type="match status" value="1"/>
</dbReference>
<dbReference type="Pfam" id="PF17827">
    <property type="entry name" value="PrmC_N"/>
    <property type="match status" value="1"/>
</dbReference>
<dbReference type="EC" id="2.1.1.297" evidence="4"/>
<dbReference type="Gene3D" id="1.10.8.10">
    <property type="entry name" value="DNA helicase RuvA subunit, C-terminal domain"/>
    <property type="match status" value="1"/>
</dbReference>
<organism evidence="6 7">
    <name type="scientific">Candidatus Nitrospira allomarina</name>
    <dbReference type="NCBI Taxonomy" id="3020900"/>
    <lineage>
        <taxon>Bacteria</taxon>
        <taxon>Pseudomonadati</taxon>
        <taxon>Nitrospirota</taxon>
        <taxon>Nitrospiria</taxon>
        <taxon>Nitrospirales</taxon>
        <taxon>Nitrospiraceae</taxon>
        <taxon>Nitrospira</taxon>
    </lineage>
</organism>
<dbReference type="InterPro" id="IPR004556">
    <property type="entry name" value="HemK-like"/>
</dbReference>
<protein>
    <recommendedName>
        <fullName evidence="4">Release factor glutamine methyltransferase</fullName>
        <shortName evidence="4">RF MTase</shortName>
        <ecNumber evidence="4">2.1.1.297</ecNumber>
    </recommendedName>
    <alternativeName>
        <fullName evidence="4">N5-glutamine methyltransferase PrmC</fullName>
    </alternativeName>
    <alternativeName>
        <fullName evidence="4">Protein-(glutamine-N5) MTase PrmC</fullName>
    </alternativeName>
    <alternativeName>
        <fullName evidence="4">Protein-glutamine N-methyltransferase PrmC</fullName>
    </alternativeName>
</protein>
<evidence type="ECO:0000256" key="3">
    <source>
        <dbReference type="ARBA" id="ARBA00022691"/>
    </source>
</evidence>
<keyword evidence="1 4" id="KW-0489">Methyltransferase</keyword>
<dbReference type="CDD" id="cd02440">
    <property type="entry name" value="AdoMet_MTases"/>
    <property type="match status" value="1"/>
</dbReference>
<dbReference type="Gene3D" id="3.40.50.150">
    <property type="entry name" value="Vaccinia Virus protein VP39"/>
    <property type="match status" value="1"/>
</dbReference>
<comment type="caution">
    <text evidence="4">Lacks conserved residue(s) required for the propagation of feature annotation.</text>
</comment>
<proteinExistence type="inferred from homology"/>
<dbReference type="AlphaFoldDB" id="A0AA96GGD4"/>
<dbReference type="GO" id="GO:0102559">
    <property type="term" value="F:peptide chain release factor N(5)-glutamine methyltransferase activity"/>
    <property type="evidence" value="ECO:0007669"/>
    <property type="project" value="UniProtKB-EC"/>
</dbReference>
<accession>A0AA96GGD4</accession>
<keyword evidence="3 4" id="KW-0949">S-adenosyl-L-methionine</keyword>
<dbReference type="NCBIfam" id="TIGR03534">
    <property type="entry name" value="RF_mod_PrmC"/>
    <property type="match status" value="1"/>
</dbReference>
<feature type="binding site" evidence="4">
    <location>
        <begin position="124"/>
        <end position="128"/>
    </location>
    <ligand>
        <name>S-adenosyl-L-methionine</name>
        <dbReference type="ChEBI" id="CHEBI:59789"/>
    </ligand>
</feature>
<feature type="domain" description="Release factor glutamine methyltransferase N-terminal" evidence="5">
    <location>
        <begin position="9"/>
        <end position="79"/>
    </location>
</feature>
<comment type="catalytic activity">
    <reaction evidence="4">
        <text>L-glutaminyl-[peptide chain release factor] + S-adenosyl-L-methionine = N(5)-methyl-L-glutaminyl-[peptide chain release factor] + S-adenosyl-L-homocysteine + H(+)</text>
        <dbReference type="Rhea" id="RHEA:42896"/>
        <dbReference type="Rhea" id="RHEA-COMP:10271"/>
        <dbReference type="Rhea" id="RHEA-COMP:10272"/>
        <dbReference type="ChEBI" id="CHEBI:15378"/>
        <dbReference type="ChEBI" id="CHEBI:30011"/>
        <dbReference type="ChEBI" id="CHEBI:57856"/>
        <dbReference type="ChEBI" id="CHEBI:59789"/>
        <dbReference type="ChEBI" id="CHEBI:61891"/>
        <dbReference type="EC" id="2.1.1.297"/>
    </reaction>
</comment>
<evidence type="ECO:0000313" key="6">
    <source>
        <dbReference type="EMBL" id="WNM59585.1"/>
    </source>
</evidence>
<dbReference type="RefSeq" id="WP_312646362.1">
    <property type="nucleotide sequence ID" value="NZ_CP116967.1"/>
</dbReference>
<comment type="similarity">
    <text evidence="4">Belongs to the protein N5-glutamine methyltransferase family. PrmC subfamily.</text>
</comment>
<evidence type="ECO:0000256" key="4">
    <source>
        <dbReference type="HAMAP-Rule" id="MF_02126"/>
    </source>
</evidence>
<comment type="function">
    <text evidence="4">Methylates the class 1 translation termination release factors RF1/PrfA and RF2/PrfB on the glutamine residue of the universally conserved GGQ motif.</text>
</comment>
<dbReference type="InterPro" id="IPR040758">
    <property type="entry name" value="PrmC_N"/>
</dbReference>
<dbReference type="PANTHER" id="PTHR18895:SF74">
    <property type="entry name" value="MTRF1L RELEASE FACTOR GLUTAMINE METHYLTRANSFERASE"/>
    <property type="match status" value="1"/>
</dbReference>
<keyword evidence="7" id="KW-1185">Reference proteome</keyword>
<evidence type="ECO:0000259" key="5">
    <source>
        <dbReference type="Pfam" id="PF17827"/>
    </source>
</evidence>
<dbReference type="NCBIfam" id="TIGR00536">
    <property type="entry name" value="hemK_fam"/>
    <property type="match status" value="1"/>
</dbReference>
<keyword evidence="2 4" id="KW-0808">Transferase</keyword>
<evidence type="ECO:0000256" key="2">
    <source>
        <dbReference type="ARBA" id="ARBA00022679"/>
    </source>
</evidence>
<dbReference type="InterPro" id="IPR019874">
    <property type="entry name" value="RF_methyltr_PrmC"/>
</dbReference>